<dbReference type="RefSeq" id="WP_376868610.1">
    <property type="nucleotide sequence ID" value="NZ_JBHRUV010000002.1"/>
</dbReference>
<comment type="caution">
    <text evidence="1">The sequence shown here is derived from an EMBL/GenBank/DDBJ whole genome shotgun (WGS) entry which is preliminary data.</text>
</comment>
<protein>
    <recommendedName>
        <fullName evidence="3">Peptidase</fullName>
    </recommendedName>
</protein>
<name>A0ABV7LBA6_9HYPH</name>
<proteinExistence type="predicted"/>
<dbReference type="Proteomes" id="UP001595536">
    <property type="component" value="Unassembled WGS sequence"/>
</dbReference>
<evidence type="ECO:0000313" key="2">
    <source>
        <dbReference type="Proteomes" id="UP001595536"/>
    </source>
</evidence>
<dbReference type="EMBL" id="JBHRUV010000002">
    <property type="protein sequence ID" value="MFC3264837.1"/>
    <property type="molecule type" value="Genomic_DNA"/>
</dbReference>
<evidence type="ECO:0000313" key="1">
    <source>
        <dbReference type="EMBL" id="MFC3264837.1"/>
    </source>
</evidence>
<sequence length="170" mass="18823">PLFRGQTINRTRDFSRNPTAAHEMFHLFQYGYGMFKTGWLLEGMARWSERFFTSRTPPPPAPGRCEDVTGRAYAAASWWAARWPLAAAAPSVRPLAAARYAGGAPVIPRLAGVAGGQVRADLERLARLSVQVSRRLGLPADAWPEQLQRASRHDRELCAALEQNRPSGAR</sequence>
<organism evidence="1 2">
    <name type="scientific">Camelimonas abortus</name>
    <dbReference type="NCBI Taxonomy" id="1017184"/>
    <lineage>
        <taxon>Bacteria</taxon>
        <taxon>Pseudomonadati</taxon>
        <taxon>Pseudomonadota</taxon>
        <taxon>Alphaproteobacteria</taxon>
        <taxon>Hyphomicrobiales</taxon>
        <taxon>Chelatococcaceae</taxon>
        <taxon>Camelimonas</taxon>
    </lineage>
</organism>
<accession>A0ABV7LBA6</accession>
<keyword evidence="2" id="KW-1185">Reference proteome</keyword>
<reference evidence="2" key="1">
    <citation type="journal article" date="2019" name="Int. J. Syst. Evol. Microbiol.">
        <title>The Global Catalogue of Microorganisms (GCM) 10K type strain sequencing project: providing services to taxonomists for standard genome sequencing and annotation.</title>
        <authorList>
            <consortium name="The Broad Institute Genomics Platform"/>
            <consortium name="The Broad Institute Genome Sequencing Center for Infectious Disease"/>
            <person name="Wu L."/>
            <person name="Ma J."/>
        </authorList>
    </citation>
    <scope>NUCLEOTIDE SEQUENCE [LARGE SCALE GENOMIC DNA]</scope>
    <source>
        <strain evidence="2">CCM 7941</strain>
    </source>
</reference>
<evidence type="ECO:0008006" key="3">
    <source>
        <dbReference type="Google" id="ProtNLM"/>
    </source>
</evidence>
<feature type="non-terminal residue" evidence="1">
    <location>
        <position position="1"/>
    </location>
</feature>
<gene>
    <name evidence="1" type="ORF">ACFOEX_00490</name>
</gene>